<reference evidence="2 3" key="1">
    <citation type="submission" date="2019-09" db="EMBL/GenBank/DDBJ databases">
        <title>Draft genome sequence of Ginsengibacter sp. BR5-29.</title>
        <authorList>
            <person name="Im W.-T."/>
        </authorList>
    </citation>
    <scope>NUCLEOTIDE SEQUENCE [LARGE SCALE GENOMIC DNA]</scope>
    <source>
        <strain evidence="2 3">BR5-29</strain>
    </source>
</reference>
<organism evidence="2 3">
    <name type="scientific">Ginsengibacter hankyongi</name>
    <dbReference type="NCBI Taxonomy" id="2607284"/>
    <lineage>
        <taxon>Bacteria</taxon>
        <taxon>Pseudomonadati</taxon>
        <taxon>Bacteroidota</taxon>
        <taxon>Chitinophagia</taxon>
        <taxon>Chitinophagales</taxon>
        <taxon>Chitinophagaceae</taxon>
        <taxon>Ginsengibacter</taxon>
    </lineage>
</organism>
<feature type="transmembrane region" description="Helical" evidence="1">
    <location>
        <begin position="46"/>
        <end position="69"/>
    </location>
</feature>
<comment type="caution">
    <text evidence="2">The sequence shown here is derived from an EMBL/GenBank/DDBJ whole genome shotgun (WGS) entry which is preliminary data.</text>
</comment>
<protein>
    <recommendedName>
        <fullName evidence="4">DUF4149 domain-containing protein</fullName>
    </recommendedName>
</protein>
<dbReference type="AlphaFoldDB" id="A0A5J5IEW8"/>
<evidence type="ECO:0000313" key="2">
    <source>
        <dbReference type="EMBL" id="KAA9037167.1"/>
    </source>
</evidence>
<feature type="transmembrane region" description="Helical" evidence="1">
    <location>
        <begin position="75"/>
        <end position="99"/>
    </location>
</feature>
<accession>A0A5J5IEW8</accession>
<dbReference type="RefSeq" id="WP_150416093.1">
    <property type="nucleotide sequence ID" value="NZ_VYQF01000006.1"/>
</dbReference>
<dbReference type="EMBL" id="VYQF01000006">
    <property type="protein sequence ID" value="KAA9037167.1"/>
    <property type="molecule type" value="Genomic_DNA"/>
</dbReference>
<keyword evidence="3" id="KW-1185">Reference proteome</keyword>
<proteinExistence type="predicted"/>
<keyword evidence="1" id="KW-0812">Transmembrane</keyword>
<feature type="transmembrane region" description="Helical" evidence="1">
    <location>
        <begin position="119"/>
        <end position="144"/>
    </location>
</feature>
<feature type="transmembrane region" description="Helical" evidence="1">
    <location>
        <begin position="6"/>
        <end position="25"/>
    </location>
</feature>
<gene>
    <name evidence="2" type="ORF">FW778_17205</name>
</gene>
<evidence type="ECO:0000313" key="3">
    <source>
        <dbReference type="Proteomes" id="UP000326903"/>
    </source>
</evidence>
<evidence type="ECO:0008006" key="4">
    <source>
        <dbReference type="Google" id="ProtNLM"/>
    </source>
</evidence>
<sequence length="145" mass="16193">MDITIFIASCTFIWIGFIGAISFMESWLKFRAPGITMPIGLSIGKVVFGALNKVEWALATIISVSLFFYESKLKSLLEVFFLIVIISLVVQTAWLLPALSKRVKAIKGGTNLSSSNHHLYYICFEFIKLLLLIFFGGGILHSVIR</sequence>
<evidence type="ECO:0000256" key="1">
    <source>
        <dbReference type="SAM" id="Phobius"/>
    </source>
</evidence>
<keyword evidence="1" id="KW-0472">Membrane</keyword>
<dbReference type="Proteomes" id="UP000326903">
    <property type="component" value="Unassembled WGS sequence"/>
</dbReference>
<name>A0A5J5IEW8_9BACT</name>
<keyword evidence="1" id="KW-1133">Transmembrane helix</keyword>